<evidence type="ECO:0000313" key="2">
    <source>
        <dbReference type="EMBL" id="CAG5103154.1"/>
    </source>
</evidence>
<dbReference type="InterPro" id="IPR053183">
    <property type="entry name" value="ASL1"/>
</dbReference>
<name>A0ABN7SPT7_OIKDI</name>
<organism evidence="2 3">
    <name type="scientific">Oikopleura dioica</name>
    <name type="common">Tunicate</name>
    <dbReference type="NCBI Taxonomy" id="34765"/>
    <lineage>
        <taxon>Eukaryota</taxon>
        <taxon>Metazoa</taxon>
        <taxon>Chordata</taxon>
        <taxon>Tunicata</taxon>
        <taxon>Appendicularia</taxon>
        <taxon>Copelata</taxon>
        <taxon>Oikopleuridae</taxon>
        <taxon>Oikopleura</taxon>
    </lineage>
</organism>
<protein>
    <submittedName>
        <fullName evidence="2">Oidioi.mRNA.OKI2018_I69.chr1.g642.t1.cds</fullName>
    </submittedName>
</protein>
<dbReference type="PANTHER" id="PTHR34154">
    <property type="entry name" value="ALKALI-SENSITIVE LINKAGE PROTEIN 1"/>
    <property type="match status" value="1"/>
</dbReference>
<evidence type="ECO:0000259" key="1">
    <source>
        <dbReference type="Pfam" id="PF11790"/>
    </source>
</evidence>
<proteinExistence type="predicted"/>
<keyword evidence="3" id="KW-1185">Reference proteome</keyword>
<accession>A0ABN7SPT7</accession>
<dbReference type="InterPro" id="IPR017853">
    <property type="entry name" value="GH"/>
</dbReference>
<dbReference type="Proteomes" id="UP001158576">
    <property type="component" value="Chromosome 1"/>
</dbReference>
<dbReference type="Pfam" id="PF11790">
    <property type="entry name" value="Glyco_hydro_cc"/>
    <property type="match status" value="1"/>
</dbReference>
<dbReference type="PANTHER" id="PTHR34154:SF3">
    <property type="entry name" value="ALKALI-SENSITIVE LINKAGE PROTEIN 1"/>
    <property type="match status" value="1"/>
</dbReference>
<gene>
    <name evidence="2" type="ORF">OKIOD_LOCUS9407</name>
</gene>
<evidence type="ECO:0000313" key="3">
    <source>
        <dbReference type="Proteomes" id="UP001158576"/>
    </source>
</evidence>
<dbReference type="EMBL" id="OU015566">
    <property type="protein sequence ID" value="CAG5103154.1"/>
    <property type="molecule type" value="Genomic_DNA"/>
</dbReference>
<sequence length="350" mass="40451">MENGLKVSCEVPDEIPAPGIKRGMAIWNHPDQAEFVRQYNTPHKNPENPTIGWIKFGALSHVWWSFQNEGDEELLAENMHVWPIMSYPRCRQDTDTRYGDGTCDQETCGSVPWGENTCTHPKYYFPRNNEVLKTGEKWMGYLNEPYGDNQANLTVPNARALWPSFWKRVEEHAGNHNVSTDEIKIVGPSIASKDGAMRWGEDFYFNLPENIRIDALNVHEYNINGGQQGVHCNCEPKLLRDTLSHYKAKFGYPVWLVEFNCGNGWWDCPNEQHHEYMKQTLPMLEEMPWVVRYNWMASLTETQFGALNSNVAPYPLNELGETYNSFVWNRTNTHNPQWGDNAGVCKKRCN</sequence>
<dbReference type="InterPro" id="IPR024655">
    <property type="entry name" value="Asl1_glyco_hydro_catalytic"/>
</dbReference>
<dbReference type="SUPFAM" id="SSF51445">
    <property type="entry name" value="(Trans)glycosidases"/>
    <property type="match status" value="1"/>
</dbReference>
<reference evidence="2 3" key="1">
    <citation type="submission" date="2021-04" db="EMBL/GenBank/DDBJ databases">
        <authorList>
            <person name="Bliznina A."/>
        </authorList>
    </citation>
    <scope>NUCLEOTIDE SEQUENCE [LARGE SCALE GENOMIC DNA]</scope>
</reference>
<feature type="domain" description="Asl1-like glycosyl hydrolase catalytic" evidence="1">
    <location>
        <begin position="130"/>
        <end position="323"/>
    </location>
</feature>